<accession>X8BEI6</accession>
<reference evidence="1" key="1">
    <citation type="submission" date="2014-01" db="EMBL/GenBank/DDBJ databases">
        <authorList>
            <person name="Brown-Elliot B."/>
            <person name="Wallace R."/>
            <person name="Lenaerts A."/>
            <person name="Ordway D."/>
            <person name="DeGroote M.A."/>
            <person name="Parker T."/>
            <person name="Sizemore C."/>
            <person name="Tallon L.J."/>
            <person name="Sadzewicz L.K."/>
            <person name="Sengamalay N."/>
            <person name="Fraser C.M."/>
            <person name="Hine E."/>
            <person name="Shefchek K.A."/>
            <person name="Das S.P."/>
            <person name="Tettelin H."/>
        </authorList>
    </citation>
    <scope>NUCLEOTIDE SEQUENCE [LARGE SCALE GENOMIC DNA]</scope>
    <source>
        <strain evidence="1">4042</strain>
    </source>
</reference>
<evidence type="ECO:0000313" key="1">
    <source>
        <dbReference type="EMBL" id="EUA42547.1"/>
    </source>
</evidence>
<dbReference type="AlphaFoldDB" id="X8BEI6"/>
<dbReference type="EMBL" id="JAOB01000042">
    <property type="protein sequence ID" value="EUA42547.1"/>
    <property type="molecule type" value="Genomic_DNA"/>
</dbReference>
<protein>
    <submittedName>
        <fullName evidence="1">Uncharacterized protein</fullName>
    </submittedName>
</protein>
<gene>
    <name evidence="1" type="ORF">I553_6407</name>
</gene>
<sequence>MDLARPYFDKRATGGAEKLGLPSDANKLGSLAPVRMRGWPPPWCACRWTTTCAGR</sequence>
<comment type="caution">
    <text evidence="1">The sequence shown here is derived from an EMBL/GenBank/DDBJ whole genome shotgun (WGS) entry which is preliminary data.</text>
</comment>
<organism evidence="1">
    <name type="scientific">Mycobacterium xenopi 4042</name>
    <dbReference type="NCBI Taxonomy" id="1299334"/>
    <lineage>
        <taxon>Bacteria</taxon>
        <taxon>Bacillati</taxon>
        <taxon>Actinomycetota</taxon>
        <taxon>Actinomycetes</taxon>
        <taxon>Mycobacteriales</taxon>
        <taxon>Mycobacteriaceae</taxon>
        <taxon>Mycobacterium</taxon>
    </lineage>
</organism>
<dbReference type="PATRIC" id="fig|1299334.3.peg.4571"/>
<name>X8BEI6_MYCXE</name>
<proteinExistence type="predicted"/>